<keyword evidence="3" id="KW-1185">Reference proteome</keyword>
<gene>
    <name evidence="2" type="ORF">Baya_3715</name>
</gene>
<accession>A0A556TSP9</accession>
<evidence type="ECO:0000256" key="1">
    <source>
        <dbReference type="SAM" id="MobiDB-lite"/>
    </source>
</evidence>
<name>A0A556TSP9_BAGYA</name>
<dbReference type="Pfam" id="PF14473">
    <property type="entry name" value="RD3"/>
    <property type="match status" value="1"/>
</dbReference>
<feature type="compositionally biased region" description="Basic and acidic residues" evidence="1">
    <location>
        <begin position="230"/>
        <end position="239"/>
    </location>
</feature>
<protein>
    <submittedName>
        <fullName evidence="2">Protein RD3-like</fullName>
    </submittedName>
</protein>
<sequence>MPANNRDGGGESLKQENASLVIVSIFTDLFCSYGENRGLNPNPVSNRTSTSCTSLIMCLKGQTGQKATQRPPYANHLLLAVPFLAWRNCPHQVGEQDPYLSASVGPGRVLLQELLWQFEQRECPSLDEEPQCCSHGALGSRRSLTLDRWLALIPASECKLLERLCARIPPSQTAAVLFRFREILAHNYVFPWELVCIFEQLLRDFLRRQEEVAYRRIFSPASTMLFSPHADNDTYDQKKTYSSSAEGPEKHREEIPTISSYVDRHLHNSCSYSVHRDCLPYCRSFPYD</sequence>
<dbReference type="OrthoDB" id="9944259at2759"/>
<dbReference type="EMBL" id="VCAZ01000016">
    <property type="protein sequence ID" value="TSK58067.1"/>
    <property type="molecule type" value="Genomic_DNA"/>
</dbReference>
<proteinExistence type="predicted"/>
<evidence type="ECO:0000313" key="2">
    <source>
        <dbReference type="EMBL" id="TSK58067.1"/>
    </source>
</evidence>
<dbReference type="PANTHER" id="PTHR28489">
    <property type="entry name" value="RENTINAL DEGENERATION 3-LIKE"/>
    <property type="match status" value="1"/>
</dbReference>
<organism evidence="2 3">
    <name type="scientific">Bagarius yarrelli</name>
    <name type="common">Goonch</name>
    <name type="synonym">Bagrus yarrelli</name>
    <dbReference type="NCBI Taxonomy" id="175774"/>
    <lineage>
        <taxon>Eukaryota</taxon>
        <taxon>Metazoa</taxon>
        <taxon>Chordata</taxon>
        <taxon>Craniata</taxon>
        <taxon>Vertebrata</taxon>
        <taxon>Euteleostomi</taxon>
        <taxon>Actinopterygii</taxon>
        <taxon>Neopterygii</taxon>
        <taxon>Teleostei</taxon>
        <taxon>Ostariophysi</taxon>
        <taxon>Siluriformes</taxon>
        <taxon>Sisoridae</taxon>
        <taxon>Sisorinae</taxon>
        <taxon>Bagarius</taxon>
    </lineage>
</organism>
<dbReference type="PANTHER" id="PTHR28489:SF3">
    <property type="entry name" value="PROTEIN RD3-LIKE"/>
    <property type="match status" value="1"/>
</dbReference>
<feature type="region of interest" description="Disordered" evidence="1">
    <location>
        <begin position="229"/>
        <end position="253"/>
    </location>
</feature>
<reference evidence="2 3" key="1">
    <citation type="journal article" date="2019" name="Genome Biol. Evol.">
        <title>Whole-Genome Sequencing of the Giant Devil Catfish, Bagarius yarrelli.</title>
        <authorList>
            <person name="Jiang W."/>
            <person name="Lv Y."/>
            <person name="Cheng L."/>
            <person name="Yang K."/>
            <person name="Chao B."/>
            <person name="Wang X."/>
            <person name="Li Y."/>
            <person name="Pan X."/>
            <person name="You X."/>
            <person name="Zhang Y."/>
            <person name="Yang J."/>
            <person name="Li J."/>
            <person name="Zhang X."/>
            <person name="Liu S."/>
            <person name="Sun C."/>
            <person name="Yang J."/>
            <person name="Shi Q."/>
        </authorList>
    </citation>
    <scope>NUCLEOTIDE SEQUENCE [LARGE SCALE GENOMIC DNA]</scope>
    <source>
        <strain evidence="2">JWS20170419001</strain>
        <tissue evidence="2">Muscle</tissue>
    </source>
</reference>
<dbReference type="Proteomes" id="UP000319801">
    <property type="component" value="Unassembled WGS sequence"/>
</dbReference>
<dbReference type="AlphaFoldDB" id="A0A556TSP9"/>
<comment type="caution">
    <text evidence="2">The sequence shown here is derived from an EMBL/GenBank/DDBJ whole genome shotgun (WGS) entry which is preliminary data.</text>
</comment>
<evidence type="ECO:0000313" key="3">
    <source>
        <dbReference type="Proteomes" id="UP000319801"/>
    </source>
</evidence>
<dbReference type="InterPro" id="IPR028092">
    <property type="entry name" value="RD3"/>
</dbReference>